<keyword evidence="2" id="KW-0732">Signal</keyword>
<evidence type="ECO:0000256" key="2">
    <source>
        <dbReference type="SAM" id="SignalP"/>
    </source>
</evidence>
<dbReference type="EMBL" id="CACVKT020001210">
    <property type="protein sequence ID" value="CAC5365956.1"/>
    <property type="molecule type" value="Genomic_DNA"/>
</dbReference>
<gene>
    <name evidence="3" type="ORF">MCOR_6432</name>
</gene>
<organism evidence="3 4">
    <name type="scientific">Mytilus coruscus</name>
    <name type="common">Sea mussel</name>
    <dbReference type="NCBI Taxonomy" id="42192"/>
    <lineage>
        <taxon>Eukaryota</taxon>
        <taxon>Metazoa</taxon>
        <taxon>Spiralia</taxon>
        <taxon>Lophotrochozoa</taxon>
        <taxon>Mollusca</taxon>
        <taxon>Bivalvia</taxon>
        <taxon>Autobranchia</taxon>
        <taxon>Pteriomorphia</taxon>
        <taxon>Mytilida</taxon>
        <taxon>Mytiloidea</taxon>
        <taxon>Mytilidae</taxon>
        <taxon>Mytilinae</taxon>
        <taxon>Mytilus</taxon>
    </lineage>
</organism>
<feature type="signal peptide" evidence="2">
    <location>
        <begin position="1"/>
        <end position="23"/>
    </location>
</feature>
<dbReference type="AlphaFoldDB" id="A0A6J8AEX6"/>
<evidence type="ECO:0000313" key="3">
    <source>
        <dbReference type="EMBL" id="CAC5365956.1"/>
    </source>
</evidence>
<name>A0A6J8AEX6_MYTCO</name>
<keyword evidence="4" id="KW-1185">Reference proteome</keyword>
<evidence type="ECO:0000256" key="1">
    <source>
        <dbReference type="SAM" id="Coils"/>
    </source>
</evidence>
<dbReference type="OrthoDB" id="6086925at2759"/>
<evidence type="ECO:0000313" key="4">
    <source>
        <dbReference type="Proteomes" id="UP000507470"/>
    </source>
</evidence>
<dbReference type="Proteomes" id="UP000507470">
    <property type="component" value="Unassembled WGS sequence"/>
</dbReference>
<protein>
    <submittedName>
        <fullName evidence="3">Uncharacterized protein</fullName>
    </submittedName>
</protein>
<reference evidence="3 4" key="1">
    <citation type="submission" date="2020-06" db="EMBL/GenBank/DDBJ databases">
        <authorList>
            <person name="Li R."/>
            <person name="Bekaert M."/>
        </authorList>
    </citation>
    <scope>NUCLEOTIDE SEQUENCE [LARGE SCALE GENOMIC DNA]</scope>
    <source>
        <strain evidence="4">wild</strain>
    </source>
</reference>
<feature type="coiled-coil region" evidence="1">
    <location>
        <begin position="48"/>
        <end position="75"/>
    </location>
</feature>
<accession>A0A6J8AEX6</accession>
<proteinExistence type="predicted"/>
<sequence>MLFRLFSFGFFILLEYRFASVLGHDSQKRLLLNDPDVAGQFNQMMKNMQSLTNQVSQLTSSLNDVKSELAAQKQRSARFTAGQSLMEYNARFGGPSDYLCLPNNPELSNLTTAGVSHLFGTEYEEKILQADAIDEDIPCAVCKSVNTHISIMIPGRETCYQGWKKEYNGLLASLCV</sequence>
<feature type="chain" id="PRO_5026702889" evidence="2">
    <location>
        <begin position="24"/>
        <end position="176"/>
    </location>
</feature>
<keyword evidence="1" id="KW-0175">Coiled coil</keyword>